<keyword evidence="3" id="KW-1185">Reference proteome</keyword>
<dbReference type="EMBL" id="MU856984">
    <property type="protein sequence ID" value="KAK4152166.1"/>
    <property type="molecule type" value="Genomic_DNA"/>
</dbReference>
<reference evidence="2" key="2">
    <citation type="submission" date="2023-05" db="EMBL/GenBank/DDBJ databases">
        <authorList>
            <consortium name="Lawrence Berkeley National Laboratory"/>
            <person name="Steindorff A."/>
            <person name="Hensen N."/>
            <person name="Bonometti L."/>
            <person name="Westerberg I."/>
            <person name="Brannstrom I.O."/>
            <person name="Guillou S."/>
            <person name="Cros-Aarteil S."/>
            <person name="Calhoun S."/>
            <person name="Haridas S."/>
            <person name="Kuo A."/>
            <person name="Mondo S."/>
            <person name="Pangilinan J."/>
            <person name="Riley R."/>
            <person name="Labutti K."/>
            <person name="Andreopoulos B."/>
            <person name="Lipzen A."/>
            <person name="Chen C."/>
            <person name="Yanf M."/>
            <person name="Daum C."/>
            <person name="Ng V."/>
            <person name="Clum A."/>
            <person name="Ohm R."/>
            <person name="Martin F."/>
            <person name="Silar P."/>
            <person name="Natvig D."/>
            <person name="Lalanne C."/>
            <person name="Gautier V."/>
            <person name="Ament-Velasquez S.L."/>
            <person name="Kruys A."/>
            <person name="Hutchinson M.I."/>
            <person name="Powell A.J."/>
            <person name="Barry K."/>
            <person name="Miller A.N."/>
            <person name="Grigoriev I.V."/>
            <person name="Debuchy R."/>
            <person name="Gladieux P."/>
            <person name="Thoren M.H."/>
            <person name="Johannesson H."/>
        </authorList>
    </citation>
    <scope>NUCLEOTIDE SEQUENCE</scope>
    <source>
        <strain evidence="2">CBS 538.74</strain>
    </source>
</reference>
<evidence type="ECO:0000313" key="3">
    <source>
        <dbReference type="Proteomes" id="UP001302745"/>
    </source>
</evidence>
<name>A0AAN6ZX79_9PEZI</name>
<reference evidence="2" key="1">
    <citation type="journal article" date="2023" name="Mol. Phylogenet. Evol.">
        <title>Genome-scale phylogeny and comparative genomics of the fungal order Sordariales.</title>
        <authorList>
            <person name="Hensen N."/>
            <person name="Bonometti L."/>
            <person name="Westerberg I."/>
            <person name="Brannstrom I.O."/>
            <person name="Guillou S."/>
            <person name="Cros-Aarteil S."/>
            <person name="Calhoun S."/>
            <person name="Haridas S."/>
            <person name="Kuo A."/>
            <person name="Mondo S."/>
            <person name="Pangilinan J."/>
            <person name="Riley R."/>
            <person name="LaButti K."/>
            <person name="Andreopoulos B."/>
            <person name="Lipzen A."/>
            <person name="Chen C."/>
            <person name="Yan M."/>
            <person name="Daum C."/>
            <person name="Ng V."/>
            <person name="Clum A."/>
            <person name="Steindorff A."/>
            <person name="Ohm R.A."/>
            <person name="Martin F."/>
            <person name="Silar P."/>
            <person name="Natvig D.O."/>
            <person name="Lalanne C."/>
            <person name="Gautier V."/>
            <person name="Ament-Velasquez S.L."/>
            <person name="Kruys A."/>
            <person name="Hutchinson M.I."/>
            <person name="Powell A.J."/>
            <person name="Barry K."/>
            <person name="Miller A.N."/>
            <person name="Grigoriev I.V."/>
            <person name="Debuchy R."/>
            <person name="Gladieux P."/>
            <person name="Hiltunen Thoren M."/>
            <person name="Johannesson H."/>
        </authorList>
    </citation>
    <scope>NUCLEOTIDE SEQUENCE</scope>
    <source>
        <strain evidence="2">CBS 538.74</strain>
    </source>
</reference>
<evidence type="ECO:0000313" key="2">
    <source>
        <dbReference type="EMBL" id="KAK4152166.1"/>
    </source>
</evidence>
<gene>
    <name evidence="2" type="ORF">C8A00DRAFT_16478</name>
</gene>
<protein>
    <recommendedName>
        <fullName evidence="4">EthD domain-containing protein</fullName>
    </recommendedName>
</protein>
<feature type="region of interest" description="Disordered" evidence="1">
    <location>
        <begin position="194"/>
        <end position="218"/>
    </location>
</feature>
<organism evidence="2 3">
    <name type="scientific">Chaetomidium leptoderma</name>
    <dbReference type="NCBI Taxonomy" id="669021"/>
    <lineage>
        <taxon>Eukaryota</taxon>
        <taxon>Fungi</taxon>
        <taxon>Dikarya</taxon>
        <taxon>Ascomycota</taxon>
        <taxon>Pezizomycotina</taxon>
        <taxon>Sordariomycetes</taxon>
        <taxon>Sordariomycetidae</taxon>
        <taxon>Sordariales</taxon>
        <taxon>Chaetomiaceae</taxon>
        <taxon>Chaetomidium</taxon>
    </lineage>
</organism>
<sequence length="230" mass="25505">MTRRAGIILVRSSPSAADFTAADLTRWYEAKHIPEVLATGGVSAAVRYQLAPTSPRGADEEQEEQNDQSRLPYLAVYFLRDMGWLHEEGCEFWRLPLVLDSAGDGESEMMMMGRSVFEVAEFEMEFWEVVGLHAVAHLDVETDLSTCAAGPPAKQLILEYLDAKDSDKRDTEAALSASLPGFENDARVRSTLFKVDETRPGPPSTRAKDDAAPESPGPGYLYFVRVNWQS</sequence>
<dbReference type="Proteomes" id="UP001302745">
    <property type="component" value="Unassembled WGS sequence"/>
</dbReference>
<comment type="caution">
    <text evidence="2">The sequence shown here is derived from an EMBL/GenBank/DDBJ whole genome shotgun (WGS) entry which is preliminary data.</text>
</comment>
<evidence type="ECO:0000256" key="1">
    <source>
        <dbReference type="SAM" id="MobiDB-lite"/>
    </source>
</evidence>
<proteinExistence type="predicted"/>
<evidence type="ECO:0008006" key="4">
    <source>
        <dbReference type="Google" id="ProtNLM"/>
    </source>
</evidence>
<dbReference type="AlphaFoldDB" id="A0AAN6ZX79"/>
<accession>A0AAN6ZX79</accession>